<sequence length="160" mass="18069">MRTFTALFAVLATLLGGCTDRPDLQLRLKPGVSTGFDVREAMGTPSMEWKNADGSTTWEFTRMPAGKRNYMATVGADNILREFTQVVSEENFAKVTTGMGKDELRRLLGKPTNTMRLPLKPEDVWSWAYDDVFPREMFFDVTLNNDGKVISTGQRNEYRG</sequence>
<gene>
    <name evidence="1" type="ORF">IPH26_02825</name>
</gene>
<protein>
    <recommendedName>
        <fullName evidence="3">Lipoprotein SmpA/OmlA domain-containing protein</fullName>
    </recommendedName>
</protein>
<comment type="caution">
    <text evidence="1">The sequence shown here is derived from an EMBL/GenBank/DDBJ whole genome shotgun (WGS) entry which is preliminary data.</text>
</comment>
<dbReference type="EMBL" id="JADJEV010000001">
    <property type="protein sequence ID" value="MBK6971933.1"/>
    <property type="molecule type" value="Genomic_DNA"/>
</dbReference>
<reference evidence="1" key="1">
    <citation type="submission" date="2020-10" db="EMBL/GenBank/DDBJ databases">
        <title>Connecting structure to function with the recovery of over 1000 high-quality activated sludge metagenome-assembled genomes encoding full-length rRNA genes using long-read sequencing.</title>
        <authorList>
            <person name="Singleton C.M."/>
            <person name="Petriglieri F."/>
            <person name="Kristensen J.M."/>
            <person name="Kirkegaard R.H."/>
            <person name="Michaelsen T.Y."/>
            <person name="Andersen M.H."/>
            <person name="Karst S.M."/>
            <person name="Dueholm M.S."/>
            <person name="Nielsen P.H."/>
            <person name="Albertsen M."/>
        </authorList>
    </citation>
    <scope>NUCLEOTIDE SEQUENCE</scope>
    <source>
        <strain evidence="1">Bjer_18-Q3-R1-45_BAT3C.347</strain>
    </source>
</reference>
<accession>A0A9D7HKS8</accession>
<evidence type="ECO:0008006" key="3">
    <source>
        <dbReference type="Google" id="ProtNLM"/>
    </source>
</evidence>
<organism evidence="1 2">
    <name type="scientific">Candidatus Methylophosphatis roskildensis</name>
    <dbReference type="NCBI Taxonomy" id="2899263"/>
    <lineage>
        <taxon>Bacteria</taxon>
        <taxon>Pseudomonadati</taxon>
        <taxon>Pseudomonadota</taxon>
        <taxon>Betaproteobacteria</taxon>
        <taxon>Nitrosomonadales</taxon>
        <taxon>Sterolibacteriaceae</taxon>
        <taxon>Candidatus Methylophosphatis</taxon>
    </lineage>
</organism>
<proteinExistence type="predicted"/>
<evidence type="ECO:0000313" key="2">
    <source>
        <dbReference type="Proteomes" id="UP000807785"/>
    </source>
</evidence>
<evidence type="ECO:0000313" key="1">
    <source>
        <dbReference type="EMBL" id="MBK6971933.1"/>
    </source>
</evidence>
<dbReference type="Proteomes" id="UP000807785">
    <property type="component" value="Unassembled WGS sequence"/>
</dbReference>
<name>A0A9D7HKS8_9PROT</name>
<dbReference type="AlphaFoldDB" id="A0A9D7HKS8"/>
<dbReference type="PROSITE" id="PS51257">
    <property type="entry name" value="PROKAR_LIPOPROTEIN"/>
    <property type="match status" value="1"/>
</dbReference>